<evidence type="ECO:0000313" key="2">
    <source>
        <dbReference type="EMBL" id="SBP40543.1"/>
    </source>
</evidence>
<proteinExistence type="predicted"/>
<dbReference type="AlphaFoldDB" id="A0A1A7ZDI0"/>
<sequence length="41" mass="4824">MQHPTPAQTHSACRMQQHQHLSEPLMDRNQQHISQNTHTHT</sequence>
<reference evidence="2" key="1">
    <citation type="submission" date="2016-05" db="EMBL/GenBank/DDBJ databases">
        <authorList>
            <person name="Lavstsen T."/>
            <person name="Jespersen J.S."/>
        </authorList>
    </citation>
    <scope>NUCLEOTIDE SEQUENCE</scope>
    <source>
        <tissue evidence="2">Brain</tissue>
    </source>
</reference>
<name>A0A1A7ZDI0_NOTFU</name>
<dbReference type="EMBL" id="HADY01002058">
    <property type="protein sequence ID" value="SBP40543.1"/>
    <property type="molecule type" value="Transcribed_RNA"/>
</dbReference>
<feature type="compositionally biased region" description="Polar residues" evidence="1">
    <location>
        <begin position="31"/>
        <end position="41"/>
    </location>
</feature>
<accession>A0A1A7ZDI0</accession>
<protein>
    <submittedName>
        <fullName evidence="2">Uncharacterized protein</fullName>
    </submittedName>
</protein>
<organism evidence="2">
    <name type="scientific">Nothobranchius furzeri</name>
    <name type="common">Turquoise killifish</name>
    <dbReference type="NCBI Taxonomy" id="105023"/>
    <lineage>
        <taxon>Eukaryota</taxon>
        <taxon>Metazoa</taxon>
        <taxon>Chordata</taxon>
        <taxon>Craniata</taxon>
        <taxon>Vertebrata</taxon>
        <taxon>Euteleostomi</taxon>
        <taxon>Actinopterygii</taxon>
        <taxon>Neopterygii</taxon>
        <taxon>Teleostei</taxon>
        <taxon>Neoteleostei</taxon>
        <taxon>Acanthomorphata</taxon>
        <taxon>Ovalentaria</taxon>
        <taxon>Atherinomorphae</taxon>
        <taxon>Cyprinodontiformes</taxon>
        <taxon>Nothobranchiidae</taxon>
        <taxon>Nothobranchius</taxon>
    </lineage>
</organism>
<reference evidence="2" key="2">
    <citation type="submission" date="2016-06" db="EMBL/GenBank/DDBJ databases">
        <title>The genome of a short-lived fish provides insights into sex chromosome evolution and the genetic control of aging.</title>
        <authorList>
            <person name="Reichwald K."/>
            <person name="Felder M."/>
            <person name="Petzold A."/>
            <person name="Koch P."/>
            <person name="Groth M."/>
            <person name="Platzer M."/>
        </authorList>
    </citation>
    <scope>NUCLEOTIDE SEQUENCE</scope>
    <source>
        <tissue evidence="2">Brain</tissue>
    </source>
</reference>
<gene>
    <name evidence="2" type="primary">CU302316.1</name>
</gene>
<feature type="non-terminal residue" evidence="2">
    <location>
        <position position="41"/>
    </location>
</feature>
<feature type="compositionally biased region" description="Polar residues" evidence="1">
    <location>
        <begin position="1"/>
        <end position="19"/>
    </location>
</feature>
<feature type="region of interest" description="Disordered" evidence="1">
    <location>
        <begin position="1"/>
        <end position="41"/>
    </location>
</feature>
<evidence type="ECO:0000256" key="1">
    <source>
        <dbReference type="SAM" id="MobiDB-lite"/>
    </source>
</evidence>